<dbReference type="Proteomes" id="UP001595755">
    <property type="component" value="Unassembled WGS sequence"/>
</dbReference>
<accession>A0ABV8S9P3</accession>
<dbReference type="InterPro" id="IPR012854">
    <property type="entry name" value="Cu_amine_oxidase-like_N"/>
</dbReference>
<organism evidence="3 4">
    <name type="scientific">Cohnella boryungensis</name>
    <dbReference type="NCBI Taxonomy" id="768479"/>
    <lineage>
        <taxon>Bacteria</taxon>
        <taxon>Bacillati</taxon>
        <taxon>Bacillota</taxon>
        <taxon>Bacilli</taxon>
        <taxon>Bacillales</taxon>
        <taxon>Paenibacillaceae</taxon>
        <taxon>Cohnella</taxon>
    </lineage>
</organism>
<protein>
    <submittedName>
        <fullName evidence="3">Stalk domain-containing protein</fullName>
    </submittedName>
</protein>
<keyword evidence="1" id="KW-0732">Signal</keyword>
<gene>
    <name evidence="3" type="ORF">ACFO1S_08730</name>
</gene>
<comment type="caution">
    <text evidence="3">The sequence shown here is derived from an EMBL/GenBank/DDBJ whole genome shotgun (WGS) entry which is preliminary data.</text>
</comment>
<dbReference type="RefSeq" id="WP_204602749.1">
    <property type="nucleotide sequence ID" value="NZ_JBHSED010000013.1"/>
</dbReference>
<dbReference type="EMBL" id="JBHSED010000013">
    <property type="protein sequence ID" value="MFC4303537.1"/>
    <property type="molecule type" value="Genomic_DNA"/>
</dbReference>
<sequence>MQKKLLVVLTAVGLLGTGAAVGASGVVSKVTGIWHKDITVSVNGQSTSLTPVYINGKAYLPARDAAAELGYTLNWNAKGKEIQINAKEAQEAELARMLGVVVDVKPTDKAGQYRVELLGYGDQRWMILTVDKDTELSDESGKAIAAADLKAGSRIMAEFGPMITMSFPGQSHAHKIVFSSESLVKEDVIQSIEKTEDGWQVKFGETKDGKSVTTLVLNAGKETSVMTAQGESVPFADLKAGDHVRAYYGPHLQESLPPKGPLHFLVVLSDKAQLAPATIEEYRELAWKHVPAGEKSHLITKKEEAAVEEVDSANIGLMASTEAQKKKLQEIQAANGKLVQVTYSTDQDALLGPLSMLFTTDTKELLGFMPRK</sequence>
<evidence type="ECO:0000313" key="4">
    <source>
        <dbReference type="Proteomes" id="UP001595755"/>
    </source>
</evidence>
<name>A0ABV8S9P3_9BACL</name>
<reference evidence="4" key="1">
    <citation type="journal article" date="2019" name="Int. J. Syst. Evol. Microbiol.">
        <title>The Global Catalogue of Microorganisms (GCM) 10K type strain sequencing project: providing services to taxonomists for standard genome sequencing and annotation.</title>
        <authorList>
            <consortium name="The Broad Institute Genomics Platform"/>
            <consortium name="The Broad Institute Genome Sequencing Center for Infectious Disease"/>
            <person name="Wu L."/>
            <person name="Ma J."/>
        </authorList>
    </citation>
    <scope>NUCLEOTIDE SEQUENCE [LARGE SCALE GENOMIC DNA]</scope>
    <source>
        <strain evidence="4">CGMCC 4.1641</strain>
    </source>
</reference>
<feature type="domain" description="Copper amine oxidase-like N-terminal" evidence="2">
    <location>
        <begin position="42"/>
        <end position="88"/>
    </location>
</feature>
<feature type="chain" id="PRO_5047067490" evidence="1">
    <location>
        <begin position="23"/>
        <end position="372"/>
    </location>
</feature>
<evidence type="ECO:0000313" key="3">
    <source>
        <dbReference type="EMBL" id="MFC4303537.1"/>
    </source>
</evidence>
<dbReference type="Pfam" id="PF07833">
    <property type="entry name" value="Cu_amine_oxidN1"/>
    <property type="match status" value="1"/>
</dbReference>
<evidence type="ECO:0000259" key="2">
    <source>
        <dbReference type="Pfam" id="PF07833"/>
    </source>
</evidence>
<keyword evidence="4" id="KW-1185">Reference proteome</keyword>
<feature type="signal peptide" evidence="1">
    <location>
        <begin position="1"/>
        <end position="22"/>
    </location>
</feature>
<proteinExistence type="predicted"/>
<evidence type="ECO:0000256" key="1">
    <source>
        <dbReference type="SAM" id="SignalP"/>
    </source>
</evidence>